<keyword evidence="2" id="KW-1185">Reference proteome</keyword>
<sequence length="13" mass="1568">MLPPVWIRTARNN</sequence>
<reference evidence="2" key="1">
    <citation type="journal article" date="2011" name="Genome Biol. Evol.">
        <title>Massive genomic decay in Serratia symbiotica, a recently evolved symbiont of aphids.</title>
        <authorList>
            <person name="Burke G.R."/>
            <person name="Moran N.A."/>
        </authorList>
    </citation>
    <scope>NUCLEOTIDE SEQUENCE [LARGE SCALE GENOMIC DNA]</scope>
    <source>
        <strain evidence="2">Tucson</strain>
    </source>
</reference>
<dbReference type="Proteomes" id="UP000013568">
    <property type="component" value="Unassembled WGS sequence"/>
</dbReference>
<dbReference type="HOGENOM" id="CLU_3436295_0_0_6"/>
<evidence type="ECO:0000313" key="1">
    <source>
        <dbReference type="EMBL" id="EFW12232.1"/>
    </source>
</evidence>
<organism evidence="1 2">
    <name type="scientific">Serratia symbiotica str. Tucson</name>
    <dbReference type="NCBI Taxonomy" id="914128"/>
    <lineage>
        <taxon>Bacteria</taxon>
        <taxon>Pseudomonadati</taxon>
        <taxon>Pseudomonadota</taxon>
        <taxon>Gammaproteobacteria</taxon>
        <taxon>Enterobacterales</taxon>
        <taxon>Yersiniaceae</taxon>
        <taxon>Serratia</taxon>
        <taxon>Serratia symbiotica</taxon>
    </lineage>
</organism>
<accession>E9CM73</accession>
<feature type="non-terminal residue" evidence="1">
    <location>
        <position position="13"/>
    </location>
</feature>
<gene>
    <name evidence="1" type="primary">apaH</name>
    <name evidence="1" type="ORF">SSYM_1390</name>
</gene>
<proteinExistence type="predicted"/>
<dbReference type="EMBL" id="GL636112">
    <property type="protein sequence ID" value="EFW12232.1"/>
    <property type="molecule type" value="Genomic_DNA"/>
</dbReference>
<evidence type="ECO:0000313" key="2">
    <source>
        <dbReference type="Proteomes" id="UP000013568"/>
    </source>
</evidence>
<protein>
    <submittedName>
        <fullName evidence="1">Putative diadenosine tetraphosphatase</fullName>
    </submittedName>
</protein>
<name>E9CM73_9GAMM</name>